<keyword evidence="19" id="KW-1185">Reference proteome</keyword>
<keyword evidence="8 14" id="KW-0863">Zinc-finger</keyword>
<evidence type="ECO:0000256" key="11">
    <source>
        <dbReference type="ARBA" id="ARBA00022989"/>
    </source>
</evidence>
<dbReference type="GO" id="GO:0061630">
    <property type="term" value="F:ubiquitin protein ligase activity"/>
    <property type="evidence" value="ECO:0007669"/>
    <property type="project" value="UniProtKB-EC"/>
</dbReference>
<proteinExistence type="inferred from homology"/>
<protein>
    <recommendedName>
        <fullName evidence="4">RING-type E3 ubiquitin transferase</fullName>
        <ecNumber evidence="4">2.3.2.27</ecNumber>
    </recommendedName>
</protein>
<feature type="compositionally biased region" description="Basic and acidic residues" evidence="15">
    <location>
        <begin position="302"/>
        <end position="315"/>
    </location>
</feature>
<feature type="region of interest" description="Disordered" evidence="15">
    <location>
        <begin position="173"/>
        <end position="200"/>
    </location>
</feature>
<dbReference type="CDD" id="cd16461">
    <property type="entry name" value="RING-H2_EL5-like"/>
    <property type="match status" value="1"/>
</dbReference>
<dbReference type="Proteomes" id="UP001231189">
    <property type="component" value="Unassembled WGS sequence"/>
</dbReference>
<dbReference type="PANTHER" id="PTHR14155:SF627">
    <property type="entry name" value="OS06G0192800 PROTEIN"/>
    <property type="match status" value="1"/>
</dbReference>
<keyword evidence="9" id="KW-0833">Ubl conjugation pathway</keyword>
<organism evidence="18 19">
    <name type="scientific">Lolium multiflorum</name>
    <name type="common">Italian ryegrass</name>
    <name type="synonym">Lolium perenne subsp. multiflorum</name>
    <dbReference type="NCBI Taxonomy" id="4521"/>
    <lineage>
        <taxon>Eukaryota</taxon>
        <taxon>Viridiplantae</taxon>
        <taxon>Streptophyta</taxon>
        <taxon>Embryophyta</taxon>
        <taxon>Tracheophyta</taxon>
        <taxon>Spermatophyta</taxon>
        <taxon>Magnoliopsida</taxon>
        <taxon>Liliopsida</taxon>
        <taxon>Poales</taxon>
        <taxon>Poaceae</taxon>
        <taxon>BOP clade</taxon>
        <taxon>Pooideae</taxon>
        <taxon>Poodae</taxon>
        <taxon>Poeae</taxon>
        <taxon>Poeae Chloroplast Group 2 (Poeae type)</taxon>
        <taxon>Loliodinae</taxon>
        <taxon>Loliinae</taxon>
        <taxon>Lolium</taxon>
    </lineage>
</organism>
<evidence type="ECO:0000256" key="16">
    <source>
        <dbReference type="SAM" id="Phobius"/>
    </source>
</evidence>
<feature type="transmembrane region" description="Helical" evidence="16">
    <location>
        <begin position="22"/>
        <end position="47"/>
    </location>
</feature>
<comment type="catalytic activity">
    <reaction evidence="1">
        <text>S-ubiquitinyl-[E2 ubiquitin-conjugating enzyme]-L-cysteine + [acceptor protein]-L-lysine = [E2 ubiquitin-conjugating enzyme]-L-cysteine + N(6)-ubiquitinyl-[acceptor protein]-L-lysine.</text>
        <dbReference type="EC" id="2.3.2.27"/>
    </reaction>
</comment>
<evidence type="ECO:0000256" key="14">
    <source>
        <dbReference type="PROSITE-ProRule" id="PRU00175"/>
    </source>
</evidence>
<comment type="similarity">
    <text evidence="13">Belongs to the RING-type zinc finger family. ATL subfamily.</text>
</comment>
<keyword evidence="11 16" id="KW-1133">Transmembrane helix</keyword>
<dbReference type="FunFam" id="3.30.40.10:FF:000187">
    <property type="entry name" value="E3 ubiquitin-protein ligase ATL6"/>
    <property type="match status" value="1"/>
</dbReference>
<evidence type="ECO:0000256" key="12">
    <source>
        <dbReference type="ARBA" id="ARBA00023136"/>
    </source>
</evidence>
<reference evidence="18" key="1">
    <citation type="submission" date="2023-07" db="EMBL/GenBank/DDBJ databases">
        <title>A chromosome-level genome assembly of Lolium multiflorum.</title>
        <authorList>
            <person name="Chen Y."/>
            <person name="Copetti D."/>
            <person name="Kolliker R."/>
            <person name="Studer B."/>
        </authorList>
    </citation>
    <scope>NUCLEOTIDE SEQUENCE</scope>
    <source>
        <strain evidence="18">02402/16</strain>
        <tissue evidence="18">Leaf</tissue>
    </source>
</reference>
<dbReference type="InterPro" id="IPR001841">
    <property type="entry name" value="Znf_RING"/>
</dbReference>
<dbReference type="PANTHER" id="PTHR14155">
    <property type="entry name" value="RING FINGER DOMAIN-CONTAINING"/>
    <property type="match status" value="1"/>
</dbReference>
<keyword evidence="12 16" id="KW-0472">Membrane</keyword>
<dbReference type="AlphaFoldDB" id="A0AAD8RAP6"/>
<evidence type="ECO:0000256" key="5">
    <source>
        <dbReference type="ARBA" id="ARBA00022679"/>
    </source>
</evidence>
<dbReference type="Gene3D" id="3.30.40.10">
    <property type="entry name" value="Zinc/RING finger domain, C3HC4 (zinc finger)"/>
    <property type="match status" value="1"/>
</dbReference>
<feature type="region of interest" description="Disordered" evidence="15">
    <location>
        <begin position="385"/>
        <end position="404"/>
    </location>
</feature>
<keyword evidence="5" id="KW-0808">Transferase</keyword>
<dbReference type="GO" id="GO:0008270">
    <property type="term" value="F:zinc ion binding"/>
    <property type="evidence" value="ECO:0007669"/>
    <property type="project" value="UniProtKB-KW"/>
</dbReference>
<comment type="caution">
    <text evidence="18">The sequence shown here is derived from an EMBL/GenBank/DDBJ whole genome shotgun (WGS) entry which is preliminary data.</text>
</comment>
<dbReference type="SMART" id="SM00184">
    <property type="entry name" value="RING"/>
    <property type="match status" value="1"/>
</dbReference>
<gene>
    <name evidence="18" type="ORF">QYE76_023059</name>
</gene>
<keyword evidence="10" id="KW-0862">Zinc</keyword>
<feature type="region of interest" description="Disordered" evidence="15">
    <location>
        <begin position="261"/>
        <end position="324"/>
    </location>
</feature>
<feature type="domain" description="RING-type" evidence="17">
    <location>
        <begin position="105"/>
        <end position="147"/>
    </location>
</feature>
<evidence type="ECO:0000313" key="18">
    <source>
        <dbReference type="EMBL" id="KAK1617542.1"/>
    </source>
</evidence>
<keyword evidence="6 16" id="KW-0812">Transmembrane</keyword>
<dbReference type="InterPro" id="IPR053238">
    <property type="entry name" value="RING-H2_zinc_finger"/>
</dbReference>
<feature type="compositionally biased region" description="Basic and acidic residues" evidence="15">
    <location>
        <begin position="181"/>
        <end position="198"/>
    </location>
</feature>
<sequence>MNSSSGLAPAAPAVSAPAARNMALGVILITSTIFALFVILGLVIYCIQYCINCSVRMLPSGGSGVLAASRARDKGVDAELLRSLPITVYRAAAPKGSAAEDRVECAVCLSELKDGEVARFLPPCGHGFHAQCVDKWLASHSTCPLCRVTVAKPGASLQAPTLTGLTRKPAGQCAASARGFRPGDAHRGDRDLLRRPPETFRPGLDCGAADRYSGVEDGVDTARCGQDAGFGETEVAQEAVELREARAVGVDSVLLPGHRQRISSSSSRRRLLVHHHSPPRLLVHHNAAEGDDEKPWATASGGHDERRVGGGRETARGGNKRRGRAAAKRAAAQDEQARKISMAISGGAMFPGQWPAQGTSKPRHPSPFDVLAVAACHVPEGAYVQPPRFTPSPPELDVGSGGQF</sequence>
<accession>A0AAD8RAP6</accession>
<dbReference type="InterPro" id="IPR013083">
    <property type="entry name" value="Znf_RING/FYVE/PHD"/>
</dbReference>
<dbReference type="PROSITE" id="PS50089">
    <property type="entry name" value="ZF_RING_2"/>
    <property type="match status" value="1"/>
</dbReference>
<evidence type="ECO:0000256" key="10">
    <source>
        <dbReference type="ARBA" id="ARBA00022833"/>
    </source>
</evidence>
<name>A0AAD8RAP6_LOLMU</name>
<evidence type="ECO:0000256" key="2">
    <source>
        <dbReference type="ARBA" id="ARBA00004167"/>
    </source>
</evidence>
<dbReference type="Pfam" id="PF13639">
    <property type="entry name" value="zf-RING_2"/>
    <property type="match status" value="1"/>
</dbReference>
<evidence type="ECO:0000313" key="19">
    <source>
        <dbReference type="Proteomes" id="UP001231189"/>
    </source>
</evidence>
<evidence type="ECO:0000256" key="15">
    <source>
        <dbReference type="SAM" id="MobiDB-lite"/>
    </source>
</evidence>
<evidence type="ECO:0000256" key="9">
    <source>
        <dbReference type="ARBA" id="ARBA00022786"/>
    </source>
</evidence>
<evidence type="ECO:0000256" key="8">
    <source>
        <dbReference type="ARBA" id="ARBA00022771"/>
    </source>
</evidence>
<feature type="compositionally biased region" description="Basic residues" evidence="15">
    <location>
        <begin position="267"/>
        <end position="278"/>
    </location>
</feature>
<evidence type="ECO:0000256" key="1">
    <source>
        <dbReference type="ARBA" id="ARBA00000900"/>
    </source>
</evidence>
<dbReference type="EC" id="2.3.2.27" evidence="4"/>
<dbReference type="GO" id="GO:0016020">
    <property type="term" value="C:membrane"/>
    <property type="evidence" value="ECO:0007669"/>
    <property type="project" value="UniProtKB-SubCell"/>
</dbReference>
<keyword evidence="7" id="KW-0479">Metal-binding</keyword>
<dbReference type="EMBL" id="JAUUTY010000006">
    <property type="protein sequence ID" value="KAK1617542.1"/>
    <property type="molecule type" value="Genomic_DNA"/>
</dbReference>
<evidence type="ECO:0000256" key="7">
    <source>
        <dbReference type="ARBA" id="ARBA00022723"/>
    </source>
</evidence>
<dbReference type="SUPFAM" id="SSF57850">
    <property type="entry name" value="RING/U-box"/>
    <property type="match status" value="1"/>
</dbReference>
<evidence type="ECO:0000256" key="6">
    <source>
        <dbReference type="ARBA" id="ARBA00022692"/>
    </source>
</evidence>
<comment type="pathway">
    <text evidence="3">Protein modification; protein ubiquitination.</text>
</comment>
<evidence type="ECO:0000256" key="13">
    <source>
        <dbReference type="ARBA" id="ARBA00024209"/>
    </source>
</evidence>
<evidence type="ECO:0000256" key="4">
    <source>
        <dbReference type="ARBA" id="ARBA00012483"/>
    </source>
</evidence>
<evidence type="ECO:0000259" key="17">
    <source>
        <dbReference type="PROSITE" id="PS50089"/>
    </source>
</evidence>
<comment type="subcellular location">
    <subcellularLocation>
        <location evidence="2">Membrane</location>
        <topology evidence="2">Single-pass membrane protein</topology>
    </subcellularLocation>
</comment>
<evidence type="ECO:0000256" key="3">
    <source>
        <dbReference type="ARBA" id="ARBA00004906"/>
    </source>
</evidence>